<protein>
    <recommendedName>
        <fullName evidence="6">60S ribosomal protein L32</fullName>
    </recommendedName>
</protein>
<keyword evidence="5" id="KW-1185">Reference proteome</keyword>
<evidence type="ECO:0008006" key="6">
    <source>
        <dbReference type="Google" id="ProtNLM"/>
    </source>
</evidence>
<sequence>MAVPLLDKKIIKKMVKKFKRTQSKFDLSGRNGAKQNWKFLVHNVKELEILMMHNRKYCAEIAQTSVHKKERRLWSCAAQLDIVVINKLARLSSQEDE</sequence>
<evidence type="ECO:0000256" key="2">
    <source>
        <dbReference type="ARBA" id="ARBA00022980"/>
    </source>
</evidence>
<gene>
    <name evidence="4" type="ORF">ACJIZ3_021433</name>
</gene>
<accession>A0ABD3SLJ8</accession>
<dbReference type="Proteomes" id="UP001634393">
    <property type="component" value="Unassembled WGS sequence"/>
</dbReference>
<dbReference type="GO" id="GO:1990904">
    <property type="term" value="C:ribonucleoprotein complex"/>
    <property type="evidence" value="ECO:0007669"/>
    <property type="project" value="UniProtKB-KW"/>
</dbReference>
<organism evidence="4 5">
    <name type="scientific">Penstemon smallii</name>
    <dbReference type="NCBI Taxonomy" id="265156"/>
    <lineage>
        <taxon>Eukaryota</taxon>
        <taxon>Viridiplantae</taxon>
        <taxon>Streptophyta</taxon>
        <taxon>Embryophyta</taxon>
        <taxon>Tracheophyta</taxon>
        <taxon>Spermatophyta</taxon>
        <taxon>Magnoliopsida</taxon>
        <taxon>eudicotyledons</taxon>
        <taxon>Gunneridae</taxon>
        <taxon>Pentapetalae</taxon>
        <taxon>asterids</taxon>
        <taxon>lamiids</taxon>
        <taxon>Lamiales</taxon>
        <taxon>Plantaginaceae</taxon>
        <taxon>Cheloneae</taxon>
        <taxon>Penstemon</taxon>
    </lineage>
</organism>
<dbReference type="PANTHER" id="PTHR23413">
    <property type="entry name" value="60S RIBOSOMAL PROTEIN L32 AND DNA-DIRECTED RNA POLYMERASE II, SUBUNIT N"/>
    <property type="match status" value="1"/>
</dbReference>
<dbReference type="PANTHER" id="PTHR23413:SF1">
    <property type="entry name" value="RIBOSOMAL PROTEIN L32"/>
    <property type="match status" value="1"/>
</dbReference>
<keyword evidence="2" id="KW-0689">Ribosomal protein</keyword>
<proteinExistence type="inferred from homology"/>
<dbReference type="SUPFAM" id="SSF52042">
    <property type="entry name" value="Ribosomal protein L32e"/>
    <property type="match status" value="1"/>
</dbReference>
<evidence type="ECO:0000256" key="1">
    <source>
        <dbReference type="ARBA" id="ARBA00008431"/>
    </source>
</evidence>
<name>A0ABD3SLJ8_9LAMI</name>
<evidence type="ECO:0000256" key="3">
    <source>
        <dbReference type="ARBA" id="ARBA00023274"/>
    </source>
</evidence>
<dbReference type="AlphaFoldDB" id="A0ABD3SLJ8"/>
<dbReference type="InterPro" id="IPR001515">
    <property type="entry name" value="Ribosomal_eL32"/>
</dbReference>
<dbReference type="GO" id="GO:0005840">
    <property type="term" value="C:ribosome"/>
    <property type="evidence" value="ECO:0007669"/>
    <property type="project" value="UniProtKB-KW"/>
</dbReference>
<dbReference type="InterPro" id="IPR036351">
    <property type="entry name" value="Ribosomal_eL32_sf"/>
</dbReference>
<evidence type="ECO:0000313" key="5">
    <source>
        <dbReference type="Proteomes" id="UP001634393"/>
    </source>
</evidence>
<dbReference type="EMBL" id="JBJXBP010000006">
    <property type="protein sequence ID" value="KAL3825404.1"/>
    <property type="molecule type" value="Genomic_DNA"/>
</dbReference>
<comment type="similarity">
    <text evidence="1">Belongs to the eukaryotic ribosomal protein eL32 family.</text>
</comment>
<dbReference type="SMART" id="SM01393">
    <property type="entry name" value="Ribosomal_L32e"/>
    <property type="match status" value="1"/>
</dbReference>
<comment type="caution">
    <text evidence="4">The sequence shown here is derived from an EMBL/GenBank/DDBJ whole genome shotgun (WGS) entry which is preliminary data.</text>
</comment>
<reference evidence="4 5" key="1">
    <citation type="submission" date="2024-12" db="EMBL/GenBank/DDBJ databases">
        <title>The unique morphological basis and parallel evolutionary history of personate flowers in Penstemon.</title>
        <authorList>
            <person name="Depatie T.H."/>
            <person name="Wessinger C.A."/>
        </authorList>
    </citation>
    <scope>NUCLEOTIDE SEQUENCE [LARGE SCALE GENOMIC DNA]</scope>
    <source>
        <strain evidence="4">WTNN_2</strain>
        <tissue evidence="4">Leaf</tissue>
    </source>
</reference>
<dbReference type="Pfam" id="PF01655">
    <property type="entry name" value="Ribosomal_L32e"/>
    <property type="match status" value="1"/>
</dbReference>
<evidence type="ECO:0000313" key="4">
    <source>
        <dbReference type="EMBL" id="KAL3825404.1"/>
    </source>
</evidence>
<keyword evidence="3" id="KW-0687">Ribonucleoprotein</keyword>